<dbReference type="InterPro" id="IPR013974">
    <property type="entry name" value="SAF"/>
</dbReference>
<accession>A0A1R4JFG0</accession>
<dbReference type="Gene3D" id="3.90.1210.10">
    <property type="entry name" value="Antifreeze-like/N-acetylneuraminic acid synthase C-terminal domain"/>
    <property type="match status" value="1"/>
</dbReference>
<protein>
    <recommendedName>
        <fullName evidence="1">SAF domain-containing protein</fullName>
    </recommendedName>
</protein>
<keyword evidence="3" id="KW-1185">Reference proteome</keyword>
<reference evidence="2 3" key="1">
    <citation type="submission" date="2017-02" db="EMBL/GenBank/DDBJ databases">
        <authorList>
            <person name="Peterson S.W."/>
        </authorList>
    </citation>
    <scope>NUCLEOTIDE SEQUENCE [LARGE SCALE GENOMIC DNA]</scope>
    <source>
        <strain evidence="2 3">LSP_Lj1</strain>
    </source>
</reference>
<evidence type="ECO:0000259" key="1">
    <source>
        <dbReference type="SMART" id="SM00858"/>
    </source>
</evidence>
<organism evidence="2 3">
    <name type="scientific">Luteococcus japonicus LSP_Lj1</name>
    <dbReference type="NCBI Taxonomy" id="1255658"/>
    <lineage>
        <taxon>Bacteria</taxon>
        <taxon>Bacillati</taxon>
        <taxon>Actinomycetota</taxon>
        <taxon>Actinomycetes</taxon>
        <taxon>Propionibacteriales</taxon>
        <taxon>Propionibacteriaceae</taxon>
        <taxon>Luteococcus</taxon>
    </lineage>
</organism>
<dbReference type="AlphaFoldDB" id="A0A1R4JFG0"/>
<proteinExistence type="predicted"/>
<dbReference type="SMART" id="SM00858">
    <property type="entry name" value="SAF"/>
    <property type="match status" value="1"/>
</dbReference>
<dbReference type="EMBL" id="FUKQ01000029">
    <property type="protein sequence ID" value="SJN30756.1"/>
    <property type="molecule type" value="Genomic_DNA"/>
</dbReference>
<dbReference type="Proteomes" id="UP000188342">
    <property type="component" value="Unassembled WGS sequence"/>
</dbReference>
<dbReference type="CDD" id="cd11614">
    <property type="entry name" value="SAF_CpaB_FlgA_like"/>
    <property type="match status" value="1"/>
</dbReference>
<evidence type="ECO:0000313" key="2">
    <source>
        <dbReference type="EMBL" id="SJN30756.1"/>
    </source>
</evidence>
<evidence type="ECO:0000313" key="3">
    <source>
        <dbReference type="Proteomes" id="UP000188342"/>
    </source>
</evidence>
<dbReference type="Pfam" id="PF08666">
    <property type="entry name" value="SAF"/>
    <property type="match status" value="1"/>
</dbReference>
<name>A0A1R4JFG0_9ACTN</name>
<gene>
    <name evidence="2" type="ORF">FM114_07205</name>
</gene>
<sequence>MSISHQLTQLRRAARWHRRGLAALAAAMATLAILAALRPAPPVTASVVVAAKDLPAGHRLSGTDLELSHLPAELLPRHAVTNPDIAIGETLAAPITRRSVLTRASTVSVALTPGAGELLVPVRIADGSVLGLVHVGDRVTLVTASAESQVITLASRVRVAAVPQQEETGSLSASTDRAMLVVAADRATAERLAAHATADGIGIALG</sequence>
<dbReference type="RefSeq" id="WP_094764502.1">
    <property type="nucleotide sequence ID" value="NZ_FUKQ01000029.1"/>
</dbReference>
<dbReference type="STRING" id="1255658.FM114_07205"/>
<feature type="domain" description="SAF" evidence="1">
    <location>
        <begin position="45"/>
        <end position="107"/>
    </location>
</feature>